<reference evidence="11 12" key="1">
    <citation type="journal article" date="2022" name="Nat. Ecol. Evol.">
        <title>A masculinizing supergene underlies an exaggerated male reproductive morph in a spider.</title>
        <authorList>
            <person name="Hendrickx F."/>
            <person name="De Corte Z."/>
            <person name="Sonet G."/>
            <person name="Van Belleghem S.M."/>
            <person name="Kostlbacher S."/>
            <person name="Vangestel C."/>
        </authorList>
    </citation>
    <scope>NUCLEOTIDE SEQUENCE [LARGE SCALE GENOMIC DNA]</scope>
    <source>
        <strain evidence="11">W744_W776</strain>
    </source>
</reference>
<keyword evidence="8" id="KW-0539">Nucleus</keyword>
<dbReference type="Pfam" id="PF05699">
    <property type="entry name" value="Dimer_Tnp_hAT"/>
    <property type="match status" value="1"/>
</dbReference>
<dbReference type="SUPFAM" id="SSF53098">
    <property type="entry name" value="Ribonuclease H-like"/>
    <property type="match status" value="1"/>
</dbReference>
<keyword evidence="6" id="KW-0238">DNA-binding</keyword>
<evidence type="ECO:0000256" key="9">
    <source>
        <dbReference type="PROSITE-ProRule" id="PRU00027"/>
    </source>
</evidence>
<dbReference type="SUPFAM" id="SSF57667">
    <property type="entry name" value="beta-beta-alpha zinc fingers"/>
    <property type="match status" value="1"/>
</dbReference>
<evidence type="ECO:0000259" key="10">
    <source>
        <dbReference type="PROSITE" id="PS50808"/>
    </source>
</evidence>
<keyword evidence="12" id="KW-1185">Reference proteome</keyword>
<evidence type="ECO:0000256" key="7">
    <source>
        <dbReference type="ARBA" id="ARBA00023163"/>
    </source>
</evidence>
<dbReference type="GO" id="GO:0009791">
    <property type="term" value="P:post-embryonic development"/>
    <property type="evidence" value="ECO:0007669"/>
    <property type="project" value="UniProtKB-ARBA"/>
</dbReference>
<dbReference type="InterPro" id="IPR003656">
    <property type="entry name" value="Znf_BED"/>
</dbReference>
<dbReference type="InterPro" id="IPR036236">
    <property type="entry name" value="Znf_C2H2_sf"/>
</dbReference>
<accession>A0AAV6VS61</accession>
<dbReference type="InterPro" id="IPR012337">
    <property type="entry name" value="RNaseH-like_sf"/>
</dbReference>
<sequence length="734" mass="83180">MASETEVVWKCGSCDECFYDLQILASHKCIGNGTVALSESCIKQLQAQSVTFESEVADLNNSNDQVQDVEGLNIIDESDISSLQFENSSYHKPTIISIKKNTDLKKHQKGKRSIVWTYFSALDEKKAICCMCHKVISYCGTPTNLVYHLSRYHPTESNIVKSKQANNIKYQYLSSKLPKPSEKKRTRPNISIIPQASIENASGLSIFAKKGNTTEKIVEMLLTDMLPVSIVEGEGFKKLIASLEPSYRLPTVKDFFIDHIPKKYYSEYKKVQNLLKEAEKIHTSIELFTGYDNKSFLTLSAHFATADFQYKNYVLNTVCLNDVDPEHLMTNVVTSISQWDLSMDVMCIVTDGSDIMSKTAELTGWKTLNCFAHILDDIIKTSLSSTPELISLIDKCRNVVSFVRSNDAAKQQLLEAQMHDKNLKMIYSQNEALDINAAVEVKYPLKVKKDHPDEWISTFYMLQRIATLKNVLTKVLGNFSNSVWALTKKDWTAVEETISLLKAFEVVILELCNEPYQFASKVIPVTLGLNSLINNCSSLTLPFVEKVRKDLLVALRSRLGQVEHNLMLAMATVLDPRFKNIAFQSEMAVETAIQELTSVASKQASIDPVIEQSLKTECRDVPSYTDSLWEGFERKATPKKAPGRSNDVVTNEIKNYLEEPLLDRKKNPFLWWKTQGQAQFPILAKLAKRILCIPATSIPPERVFLKKGRIFSEKRKLIVPKYIDQFMFLNINID</sequence>
<evidence type="ECO:0000313" key="11">
    <source>
        <dbReference type="EMBL" id="KAG8199485.1"/>
    </source>
</evidence>
<evidence type="ECO:0000256" key="6">
    <source>
        <dbReference type="ARBA" id="ARBA00023125"/>
    </source>
</evidence>
<keyword evidence="4" id="KW-0862">Zinc</keyword>
<dbReference type="PANTHER" id="PTHR46481">
    <property type="entry name" value="ZINC FINGER BED DOMAIN-CONTAINING PROTEIN 4"/>
    <property type="match status" value="1"/>
</dbReference>
<evidence type="ECO:0000256" key="1">
    <source>
        <dbReference type="ARBA" id="ARBA00004123"/>
    </source>
</evidence>
<organism evidence="11 12">
    <name type="scientific">Oedothorax gibbosus</name>
    <dbReference type="NCBI Taxonomy" id="931172"/>
    <lineage>
        <taxon>Eukaryota</taxon>
        <taxon>Metazoa</taxon>
        <taxon>Ecdysozoa</taxon>
        <taxon>Arthropoda</taxon>
        <taxon>Chelicerata</taxon>
        <taxon>Arachnida</taxon>
        <taxon>Araneae</taxon>
        <taxon>Araneomorphae</taxon>
        <taxon>Entelegynae</taxon>
        <taxon>Araneoidea</taxon>
        <taxon>Linyphiidae</taxon>
        <taxon>Erigoninae</taxon>
        <taxon>Oedothorax</taxon>
    </lineage>
</organism>
<dbReference type="InterPro" id="IPR052035">
    <property type="entry name" value="ZnF_BED_domain_contain"/>
</dbReference>
<keyword evidence="3 9" id="KW-0863">Zinc-finger</keyword>
<keyword evidence="5" id="KW-0805">Transcription regulation</keyword>
<dbReference type="Gene3D" id="1.10.10.1070">
    <property type="entry name" value="Zinc finger, BED domain-containing"/>
    <property type="match status" value="1"/>
</dbReference>
<evidence type="ECO:0000256" key="8">
    <source>
        <dbReference type="ARBA" id="ARBA00023242"/>
    </source>
</evidence>
<protein>
    <recommendedName>
        <fullName evidence="10">BED-type domain-containing protein</fullName>
    </recommendedName>
</protein>
<dbReference type="EMBL" id="JAFNEN010000026">
    <property type="protein sequence ID" value="KAG8199485.1"/>
    <property type="molecule type" value="Genomic_DNA"/>
</dbReference>
<evidence type="ECO:0000313" key="12">
    <source>
        <dbReference type="Proteomes" id="UP000827092"/>
    </source>
</evidence>
<dbReference type="PANTHER" id="PTHR46481:SF10">
    <property type="entry name" value="ZINC FINGER BED DOMAIN-CONTAINING PROTEIN 39"/>
    <property type="match status" value="1"/>
</dbReference>
<name>A0AAV6VS61_9ARAC</name>
<dbReference type="GO" id="GO:0003677">
    <property type="term" value="F:DNA binding"/>
    <property type="evidence" value="ECO:0007669"/>
    <property type="project" value="UniProtKB-KW"/>
</dbReference>
<dbReference type="Proteomes" id="UP000827092">
    <property type="component" value="Unassembled WGS sequence"/>
</dbReference>
<dbReference type="SUPFAM" id="SSF140996">
    <property type="entry name" value="Hermes dimerisation domain"/>
    <property type="match status" value="1"/>
</dbReference>
<evidence type="ECO:0000256" key="2">
    <source>
        <dbReference type="ARBA" id="ARBA00022723"/>
    </source>
</evidence>
<dbReference type="AlphaFoldDB" id="A0AAV6VS61"/>
<dbReference type="GO" id="GO:0008270">
    <property type="term" value="F:zinc ion binding"/>
    <property type="evidence" value="ECO:0007669"/>
    <property type="project" value="UniProtKB-KW"/>
</dbReference>
<feature type="domain" description="BED-type" evidence="10">
    <location>
        <begin position="110"/>
        <end position="160"/>
    </location>
</feature>
<comment type="caution">
    <text evidence="11">The sequence shown here is derived from an EMBL/GenBank/DDBJ whole genome shotgun (WGS) entry which is preliminary data.</text>
</comment>
<gene>
    <name evidence="11" type="ORF">JTE90_009333</name>
</gene>
<dbReference type="PROSITE" id="PS50808">
    <property type="entry name" value="ZF_BED"/>
    <property type="match status" value="1"/>
</dbReference>
<comment type="subcellular location">
    <subcellularLocation>
        <location evidence="1">Nucleus</location>
    </subcellularLocation>
</comment>
<dbReference type="SMART" id="SM00614">
    <property type="entry name" value="ZnF_BED"/>
    <property type="match status" value="1"/>
</dbReference>
<dbReference type="GO" id="GO:0005634">
    <property type="term" value="C:nucleus"/>
    <property type="evidence" value="ECO:0007669"/>
    <property type="project" value="UniProtKB-SubCell"/>
</dbReference>
<evidence type="ECO:0000256" key="5">
    <source>
        <dbReference type="ARBA" id="ARBA00023015"/>
    </source>
</evidence>
<dbReference type="Pfam" id="PF02892">
    <property type="entry name" value="zf-BED"/>
    <property type="match status" value="1"/>
</dbReference>
<keyword evidence="2" id="KW-0479">Metal-binding</keyword>
<keyword evidence="7" id="KW-0804">Transcription</keyword>
<evidence type="ECO:0000256" key="3">
    <source>
        <dbReference type="ARBA" id="ARBA00022771"/>
    </source>
</evidence>
<proteinExistence type="predicted"/>
<dbReference type="GO" id="GO:0046983">
    <property type="term" value="F:protein dimerization activity"/>
    <property type="evidence" value="ECO:0007669"/>
    <property type="project" value="InterPro"/>
</dbReference>
<evidence type="ECO:0000256" key="4">
    <source>
        <dbReference type="ARBA" id="ARBA00022833"/>
    </source>
</evidence>
<dbReference type="InterPro" id="IPR008906">
    <property type="entry name" value="HATC_C_dom"/>
</dbReference>